<name>A0A813IY11_POLGL</name>
<feature type="region of interest" description="Disordered" evidence="1">
    <location>
        <begin position="1"/>
        <end position="20"/>
    </location>
</feature>
<organism evidence="2 3">
    <name type="scientific">Polarella glacialis</name>
    <name type="common">Dinoflagellate</name>
    <dbReference type="NCBI Taxonomy" id="89957"/>
    <lineage>
        <taxon>Eukaryota</taxon>
        <taxon>Sar</taxon>
        <taxon>Alveolata</taxon>
        <taxon>Dinophyceae</taxon>
        <taxon>Suessiales</taxon>
        <taxon>Suessiaceae</taxon>
        <taxon>Polarella</taxon>
    </lineage>
</organism>
<feature type="region of interest" description="Disordered" evidence="1">
    <location>
        <begin position="258"/>
        <end position="291"/>
    </location>
</feature>
<reference evidence="2" key="1">
    <citation type="submission" date="2021-02" db="EMBL/GenBank/DDBJ databases">
        <authorList>
            <person name="Dougan E. K."/>
            <person name="Rhodes N."/>
            <person name="Thang M."/>
            <person name="Chan C."/>
        </authorList>
    </citation>
    <scope>NUCLEOTIDE SEQUENCE</scope>
</reference>
<gene>
    <name evidence="2" type="ORF">PGLA2088_LOCUS13593</name>
</gene>
<dbReference type="Proteomes" id="UP000626109">
    <property type="component" value="Unassembled WGS sequence"/>
</dbReference>
<feature type="compositionally biased region" description="Low complexity" evidence="1">
    <location>
        <begin position="265"/>
        <end position="276"/>
    </location>
</feature>
<feature type="region of interest" description="Disordered" evidence="1">
    <location>
        <begin position="179"/>
        <end position="215"/>
    </location>
</feature>
<accession>A0A813IY11</accession>
<dbReference type="EMBL" id="CAJNNW010016297">
    <property type="protein sequence ID" value="CAE8658839.1"/>
    <property type="molecule type" value="Genomic_DNA"/>
</dbReference>
<sequence>RVWRGGGAGPLPPSIARGGSSQGIVSAVAISDLKSPVVTGFDSAGPCAAADGSSGATAASGAAGRLPSKDSAKASARQLDGGPLADVSCGGGACSSTASAHVGAPLGPSAASTGTEGLSVFGMGSARNLKDFRSGGSSLACSQICFSDLGEDDMPSEARYKVAAQLLHDAFQSNLAERPRDARQGEALPQQDSDAQRRHAQSATNIAGASERAVSPLVRAPPGTSFVRHASSVLVLAPPTAGLTPPFPVAVPSAQRALSAPGIRSSQPSVVPPHSQGVDPTVPGMRWSFSD</sequence>
<dbReference type="AlphaFoldDB" id="A0A813IY11"/>
<proteinExistence type="predicted"/>
<evidence type="ECO:0000313" key="2">
    <source>
        <dbReference type="EMBL" id="CAE8658839.1"/>
    </source>
</evidence>
<evidence type="ECO:0000313" key="3">
    <source>
        <dbReference type="Proteomes" id="UP000626109"/>
    </source>
</evidence>
<protein>
    <submittedName>
        <fullName evidence="2">Uncharacterized protein</fullName>
    </submittedName>
</protein>
<feature type="non-terminal residue" evidence="2">
    <location>
        <position position="1"/>
    </location>
</feature>
<evidence type="ECO:0000256" key="1">
    <source>
        <dbReference type="SAM" id="MobiDB-lite"/>
    </source>
</evidence>
<comment type="caution">
    <text evidence="2">The sequence shown here is derived from an EMBL/GenBank/DDBJ whole genome shotgun (WGS) entry which is preliminary data.</text>
</comment>
<feature type="non-terminal residue" evidence="2">
    <location>
        <position position="291"/>
    </location>
</feature>